<dbReference type="HAMAP" id="MF_00201">
    <property type="entry name" value="RecO"/>
    <property type="match status" value="1"/>
</dbReference>
<evidence type="ECO:0000256" key="4">
    <source>
        <dbReference type="ARBA" id="ARBA00023172"/>
    </source>
</evidence>
<dbReference type="Proteomes" id="UP001229955">
    <property type="component" value="Chromosome"/>
</dbReference>
<evidence type="ECO:0000313" key="9">
    <source>
        <dbReference type="EMBL" id="WKW12064.1"/>
    </source>
</evidence>
<dbReference type="InterPro" id="IPR042242">
    <property type="entry name" value="RecO_C"/>
</dbReference>
<evidence type="ECO:0000313" key="10">
    <source>
        <dbReference type="EMBL" id="WKW14973.1"/>
    </source>
</evidence>
<comment type="similarity">
    <text evidence="1 7">Belongs to the RecO family.</text>
</comment>
<feature type="domain" description="DNA replication/recombination mediator RecO N-terminal" evidence="8">
    <location>
        <begin position="2"/>
        <end position="72"/>
    </location>
</feature>
<dbReference type="NCBIfam" id="TIGR00613">
    <property type="entry name" value="reco"/>
    <property type="match status" value="1"/>
</dbReference>
<evidence type="ECO:0000256" key="2">
    <source>
        <dbReference type="ARBA" id="ARBA00021310"/>
    </source>
</evidence>
<name>A0AA49K0H6_9BACT</name>
<proteinExistence type="inferred from homology"/>
<dbReference type="InterPro" id="IPR003717">
    <property type="entry name" value="RecO"/>
</dbReference>
<dbReference type="RefSeq" id="WP_367887741.1">
    <property type="nucleotide sequence ID" value="NZ_CP130612.1"/>
</dbReference>
<evidence type="ECO:0000256" key="3">
    <source>
        <dbReference type="ARBA" id="ARBA00022763"/>
    </source>
</evidence>
<gene>
    <name evidence="7 10" type="primary">recO</name>
    <name evidence="9" type="ORF">Strain138_001336</name>
    <name evidence="10" type="ORF">Strain318_001336</name>
</gene>
<dbReference type="Gene3D" id="2.40.50.140">
    <property type="entry name" value="Nucleic acid-binding proteins"/>
    <property type="match status" value="1"/>
</dbReference>
<keyword evidence="4 7" id="KW-0233">DNA recombination</keyword>
<dbReference type="AlphaFoldDB" id="A0AA49K0H6"/>
<dbReference type="PANTHER" id="PTHR33991:SF1">
    <property type="entry name" value="DNA REPAIR PROTEIN RECO"/>
    <property type="match status" value="1"/>
</dbReference>
<dbReference type="Pfam" id="PF11967">
    <property type="entry name" value="RecO_N"/>
    <property type="match status" value="1"/>
</dbReference>
<evidence type="ECO:0000313" key="11">
    <source>
        <dbReference type="Proteomes" id="UP001229955"/>
    </source>
</evidence>
<dbReference type="InterPro" id="IPR012340">
    <property type="entry name" value="NA-bd_OB-fold"/>
</dbReference>
<dbReference type="SUPFAM" id="SSF50249">
    <property type="entry name" value="Nucleic acid-binding proteins"/>
    <property type="match status" value="1"/>
</dbReference>
<protein>
    <recommendedName>
        <fullName evidence="2 7">DNA repair protein RecO</fullName>
    </recommendedName>
    <alternativeName>
        <fullName evidence="6 7">Recombination protein O</fullName>
    </alternativeName>
</protein>
<comment type="function">
    <text evidence="7">Involved in DNA repair and RecF pathway recombination.</text>
</comment>
<dbReference type="KEGG" id="pspc:Strain318_001336"/>
<dbReference type="InterPro" id="IPR022572">
    <property type="entry name" value="DNA_rep/recomb_RecO_N"/>
</dbReference>
<dbReference type="GO" id="GO:0006302">
    <property type="term" value="P:double-strand break repair"/>
    <property type="evidence" value="ECO:0007669"/>
    <property type="project" value="TreeGrafter"/>
</dbReference>
<dbReference type="GO" id="GO:0006310">
    <property type="term" value="P:DNA recombination"/>
    <property type="evidence" value="ECO:0007669"/>
    <property type="project" value="UniProtKB-UniRule"/>
</dbReference>
<accession>A0AA49K0H6</accession>
<keyword evidence="3 7" id="KW-0227">DNA damage</keyword>
<dbReference type="EMBL" id="CP130612">
    <property type="protein sequence ID" value="WKW12064.1"/>
    <property type="molecule type" value="Genomic_DNA"/>
</dbReference>
<sequence length="247" mass="26315">MIETAAIVLHAFDYRETSRIVRLATRESGVVSAIAKGSRRPKSRFGQGLDLFTSGTALLVLHPSRDLHTLAGFDASRARPALAGSLARFGAAAALAEICLRFGTEATAGVHDALAAGFDRVAISADAEVAAATIAAAWRIVGELGFAPSLESCALCQRDLTVDEDVRFSHRSGGAVCSTCRTLVPGARNLPAAARATLVAWMDNREIPLHDAQTAKAHQRLLREFLEEHLGDGRAFPAFQAWERLGS</sequence>
<dbReference type="SUPFAM" id="SSF57863">
    <property type="entry name" value="ArfGap/RecO-like zinc finger"/>
    <property type="match status" value="1"/>
</dbReference>
<dbReference type="EMBL" id="CP130613">
    <property type="protein sequence ID" value="WKW14973.1"/>
    <property type="molecule type" value="Genomic_DNA"/>
</dbReference>
<evidence type="ECO:0000256" key="5">
    <source>
        <dbReference type="ARBA" id="ARBA00023204"/>
    </source>
</evidence>
<evidence type="ECO:0000256" key="1">
    <source>
        <dbReference type="ARBA" id="ARBA00007452"/>
    </source>
</evidence>
<evidence type="ECO:0000256" key="7">
    <source>
        <dbReference type="HAMAP-Rule" id="MF_00201"/>
    </source>
</evidence>
<accession>A0AA49JUA9</accession>
<dbReference type="Gene3D" id="1.20.1440.120">
    <property type="entry name" value="Recombination protein O, C-terminal domain"/>
    <property type="match status" value="1"/>
</dbReference>
<evidence type="ECO:0000256" key="6">
    <source>
        <dbReference type="ARBA" id="ARBA00033409"/>
    </source>
</evidence>
<dbReference type="PANTHER" id="PTHR33991">
    <property type="entry name" value="DNA REPAIR PROTEIN RECO"/>
    <property type="match status" value="1"/>
</dbReference>
<keyword evidence="11" id="KW-1185">Reference proteome</keyword>
<reference evidence="10" key="1">
    <citation type="submission" date="2023-07" db="EMBL/GenBank/DDBJ databases">
        <authorList>
            <person name="Haufschild T."/>
            <person name="Kallscheuer N."/>
            <person name="Hammer J."/>
            <person name="Kohn T."/>
            <person name="Kabuu M."/>
            <person name="Jogler M."/>
            <person name="Wohfarth N."/>
            <person name="Heuer A."/>
            <person name="Rohde M."/>
            <person name="van Teeseling M.C.F."/>
            <person name="Jogler C."/>
        </authorList>
    </citation>
    <scope>NUCLEOTIDE SEQUENCE</scope>
    <source>
        <strain evidence="9">Strain 138</strain>
        <strain evidence="10">Strain 318</strain>
    </source>
</reference>
<organism evidence="10 11">
    <name type="scientific">Pseudogemmatithrix spongiicola</name>
    <dbReference type="NCBI Taxonomy" id="3062599"/>
    <lineage>
        <taxon>Bacteria</taxon>
        <taxon>Pseudomonadati</taxon>
        <taxon>Gemmatimonadota</taxon>
        <taxon>Gemmatimonadia</taxon>
        <taxon>Gemmatimonadales</taxon>
        <taxon>Gemmatimonadaceae</taxon>
        <taxon>Pseudogemmatithrix</taxon>
    </lineage>
</organism>
<evidence type="ECO:0000259" key="8">
    <source>
        <dbReference type="Pfam" id="PF11967"/>
    </source>
</evidence>
<dbReference type="GO" id="GO:0043590">
    <property type="term" value="C:bacterial nucleoid"/>
    <property type="evidence" value="ECO:0007669"/>
    <property type="project" value="TreeGrafter"/>
</dbReference>
<dbReference type="Pfam" id="PF02565">
    <property type="entry name" value="RecO_C"/>
    <property type="match status" value="1"/>
</dbReference>
<keyword evidence="5 7" id="KW-0234">DNA repair</keyword>
<dbReference type="InterPro" id="IPR037278">
    <property type="entry name" value="ARFGAP/RecO"/>
</dbReference>